<evidence type="ECO:0000313" key="2">
    <source>
        <dbReference type="Proteomes" id="UP001177670"/>
    </source>
</evidence>
<gene>
    <name evidence="1" type="ORF">K0M31_017534</name>
</gene>
<dbReference type="EMBL" id="JAHYIQ010000006">
    <property type="protein sequence ID" value="KAK1131246.1"/>
    <property type="molecule type" value="Genomic_DNA"/>
</dbReference>
<dbReference type="Proteomes" id="UP001177670">
    <property type="component" value="Unassembled WGS sequence"/>
</dbReference>
<organism evidence="1 2">
    <name type="scientific">Melipona bicolor</name>
    <dbReference type="NCBI Taxonomy" id="60889"/>
    <lineage>
        <taxon>Eukaryota</taxon>
        <taxon>Metazoa</taxon>
        <taxon>Ecdysozoa</taxon>
        <taxon>Arthropoda</taxon>
        <taxon>Hexapoda</taxon>
        <taxon>Insecta</taxon>
        <taxon>Pterygota</taxon>
        <taxon>Neoptera</taxon>
        <taxon>Endopterygota</taxon>
        <taxon>Hymenoptera</taxon>
        <taxon>Apocrita</taxon>
        <taxon>Aculeata</taxon>
        <taxon>Apoidea</taxon>
        <taxon>Anthophila</taxon>
        <taxon>Apidae</taxon>
        <taxon>Melipona</taxon>
    </lineage>
</organism>
<dbReference type="AlphaFoldDB" id="A0AA40KSR9"/>
<reference evidence="1" key="1">
    <citation type="submission" date="2021-10" db="EMBL/GenBank/DDBJ databases">
        <title>Melipona bicolor Genome sequencing and assembly.</title>
        <authorList>
            <person name="Araujo N.S."/>
            <person name="Arias M.C."/>
        </authorList>
    </citation>
    <scope>NUCLEOTIDE SEQUENCE</scope>
    <source>
        <strain evidence="1">USP_2M_L1-L4_2017</strain>
        <tissue evidence="1">Whole body</tissue>
    </source>
</reference>
<name>A0AA40KSR9_9HYME</name>
<sequence>MERFCKIYKNPCTLTYRRAWAKVEKYPPCMPHVADLLLRVLHLYNLEYHQQDNDIIHKNDRTNPSNNLTAKFINVNKDISLESNPDWEQKQSSGKSFLNSFLTKIRYKKDQKTIYEEKTDLTWTTREQDLAWKYFYRWYNAILKNKIRNKEEERLRDMDPRMKRVLEVATWLADCQKRAQGYEFPVHSFTKEFLLKTRYREDRENFFISLKLEPAMIT</sequence>
<comment type="caution">
    <text evidence="1">The sequence shown here is derived from an EMBL/GenBank/DDBJ whole genome shotgun (WGS) entry which is preliminary data.</text>
</comment>
<evidence type="ECO:0000313" key="1">
    <source>
        <dbReference type="EMBL" id="KAK1131246.1"/>
    </source>
</evidence>
<accession>A0AA40KSR9</accession>
<protein>
    <submittedName>
        <fullName evidence="1">Uncharacterized protein</fullName>
    </submittedName>
</protein>
<proteinExistence type="predicted"/>
<keyword evidence="2" id="KW-1185">Reference proteome</keyword>